<reference evidence="1" key="1">
    <citation type="submission" date="2016-01" db="EMBL/GenBank/DDBJ databases">
        <title>Complete genome of Planococcus rifietoensis type strain M8.</title>
        <authorList>
            <person name="See-Too W.S."/>
        </authorList>
    </citation>
    <scope>NUCLEOTIDE SEQUENCE [LARGE SCALE GENOMIC DNA]</scope>
    <source>
        <strain evidence="1">M8</strain>
    </source>
</reference>
<protein>
    <submittedName>
        <fullName evidence="1">Uncharacterized protein</fullName>
    </submittedName>
</protein>
<evidence type="ECO:0000313" key="2">
    <source>
        <dbReference type="Proteomes" id="UP000067683"/>
    </source>
</evidence>
<accession>A0A0U2PCY9</accession>
<dbReference type="AlphaFoldDB" id="A0A0U2PCY9"/>
<dbReference type="KEGG" id="prt:AUC31_12985"/>
<dbReference type="EMBL" id="CP013659">
    <property type="protein sequence ID" value="ALS76055.1"/>
    <property type="molecule type" value="Genomic_DNA"/>
</dbReference>
<organism evidence="1 2">
    <name type="scientific">Planococcus rifietoensis</name>
    <dbReference type="NCBI Taxonomy" id="200991"/>
    <lineage>
        <taxon>Bacteria</taxon>
        <taxon>Bacillati</taxon>
        <taxon>Bacillota</taxon>
        <taxon>Bacilli</taxon>
        <taxon>Bacillales</taxon>
        <taxon>Caryophanaceae</taxon>
        <taxon>Planococcus</taxon>
    </lineage>
</organism>
<evidence type="ECO:0000313" key="1">
    <source>
        <dbReference type="EMBL" id="ALS76055.1"/>
    </source>
</evidence>
<keyword evidence="2" id="KW-1185">Reference proteome</keyword>
<dbReference type="STRING" id="200991.AUC31_12985"/>
<dbReference type="OrthoDB" id="2454248at2"/>
<dbReference type="Proteomes" id="UP000067683">
    <property type="component" value="Chromosome"/>
</dbReference>
<name>A0A0U2PCY9_9BACL</name>
<dbReference type="RefSeq" id="WP_058382758.1">
    <property type="nucleotide sequence ID" value="NZ_CP013659.2"/>
</dbReference>
<sequence>MGYFVDHRTKKIHHSQFAGDSCGFLQTPIDQREFTDKLEYVENLAEKEYEHCPHCQTAQSTVG</sequence>
<gene>
    <name evidence="1" type="ORF">AUC31_12985</name>
</gene>
<proteinExistence type="predicted"/>